<reference evidence="1" key="1">
    <citation type="submission" date="2014-05" db="EMBL/GenBank/DDBJ databases">
        <authorList>
            <person name="Urmite Genomes"/>
        </authorList>
    </citation>
    <scope>NUCLEOTIDE SEQUENCE</scope>
    <source>
        <strain evidence="1">DSM 44074</strain>
    </source>
</reference>
<evidence type="ECO:0000313" key="1">
    <source>
        <dbReference type="EMBL" id="CDQ43094.1"/>
    </source>
</evidence>
<evidence type="ECO:0000313" key="2">
    <source>
        <dbReference type="Proteomes" id="UP000028864"/>
    </source>
</evidence>
<dbReference type="Proteomes" id="UP000028864">
    <property type="component" value="Unassembled WGS sequence"/>
</dbReference>
<accession>A0AAV2WFR6</accession>
<name>A0AAV2WFR6_MYCNE</name>
<dbReference type="AlphaFoldDB" id="A0AAV2WFR6"/>
<reference evidence="1" key="2">
    <citation type="submission" date="2015-09" db="EMBL/GenBank/DDBJ databases">
        <title>Draft genome sequence of Mycobacterium neoaurum DSM 44074.</title>
        <authorList>
            <person name="Croce O."/>
            <person name="Robert C."/>
            <person name="Raoult D."/>
            <person name="Drancourt M."/>
        </authorList>
    </citation>
    <scope>NUCLEOTIDE SEQUENCE</scope>
    <source>
        <strain evidence="1">DSM 44074</strain>
    </source>
</reference>
<organism evidence="1 2">
    <name type="scientific">Mycolicibacterium neoaurum</name>
    <name type="common">Mycobacterium neoaurum</name>
    <dbReference type="NCBI Taxonomy" id="1795"/>
    <lineage>
        <taxon>Bacteria</taxon>
        <taxon>Bacillati</taxon>
        <taxon>Actinomycetota</taxon>
        <taxon>Actinomycetes</taxon>
        <taxon>Mycobacteriales</taxon>
        <taxon>Mycobacteriaceae</taxon>
        <taxon>Mycolicibacterium</taxon>
    </lineage>
</organism>
<proteinExistence type="predicted"/>
<sequence length="135" mass="14272">MVLGLQLLADSDIGTVQKLVTRWARDPDPLVVRAAVAAICEPRLLGTPAAAACAIDTCTAATAVVSGWPAEARRDPALRTLRQALGYCWSVAVAAAPEAGLPVFSSLDDTDPDVSWVIQQNMKKKRFMRILAAGG</sequence>
<gene>
    <name evidence="1" type="ORF">BN1047_00955</name>
</gene>
<protein>
    <submittedName>
        <fullName evidence="1">Uncharacterized protein</fullName>
    </submittedName>
</protein>
<dbReference type="EMBL" id="LK021337">
    <property type="protein sequence ID" value="CDQ43094.1"/>
    <property type="molecule type" value="Genomic_DNA"/>
</dbReference>